<dbReference type="Proteomes" id="UP001515480">
    <property type="component" value="Unassembled WGS sequence"/>
</dbReference>
<name>A0AB34K7J2_PRYPA</name>
<evidence type="ECO:0000313" key="2">
    <source>
        <dbReference type="Proteomes" id="UP001515480"/>
    </source>
</evidence>
<protein>
    <recommendedName>
        <fullName evidence="3">Plastid lipid-associated protein/fibrillin conserved domain-containing protein</fullName>
    </recommendedName>
</protein>
<keyword evidence="2" id="KW-1185">Reference proteome</keyword>
<evidence type="ECO:0000313" key="1">
    <source>
        <dbReference type="EMBL" id="KAL1530474.1"/>
    </source>
</evidence>
<accession>A0AB34K7J2</accession>
<reference evidence="1 2" key="1">
    <citation type="journal article" date="2024" name="Science">
        <title>Giant polyketide synthase enzymes in the biosynthesis of giant marine polyether toxins.</title>
        <authorList>
            <person name="Fallon T.R."/>
            <person name="Shende V.V."/>
            <person name="Wierzbicki I.H."/>
            <person name="Pendleton A.L."/>
            <person name="Watervoot N.F."/>
            <person name="Auber R.P."/>
            <person name="Gonzalez D.J."/>
            <person name="Wisecaver J.H."/>
            <person name="Moore B.S."/>
        </authorList>
    </citation>
    <scope>NUCLEOTIDE SEQUENCE [LARGE SCALE GENOMIC DNA]</scope>
    <source>
        <strain evidence="1 2">12B1</strain>
    </source>
</reference>
<organism evidence="1 2">
    <name type="scientific">Prymnesium parvum</name>
    <name type="common">Toxic golden alga</name>
    <dbReference type="NCBI Taxonomy" id="97485"/>
    <lineage>
        <taxon>Eukaryota</taxon>
        <taxon>Haptista</taxon>
        <taxon>Haptophyta</taxon>
        <taxon>Prymnesiophyceae</taxon>
        <taxon>Prymnesiales</taxon>
        <taxon>Prymnesiaceae</taxon>
        <taxon>Prymnesium</taxon>
    </lineage>
</organism>
<dbReference type="AlphaFoldDB" id="A0AB34K7J2"/>
<evidence type="ECO:0008006" key="3">
    <source>
        <dbReference type="Google" id="ProtNLM"/>
    </source>
</evidence>
<gene>
    <name evidence="1" type="ORF">AB1Y20_001376</name>
</gene>
<sequence length="306" mass="33419">MLAALSLLYTPKPLLLASRSRTSAPFSVASSTSPSFSSASVNTELKLQLTSLAAALDRGQSYNPTSSQAYAERMEVARGIIRSLVAASPPLPTSLDALDGEWELLFTDVAHGIFRSSPFFLAIEEAYANAGAPEKADLFFRLHELQTCSWGISKIGRVSQTIDAANSKLYSEFDTNLLSLTTIPIIGFWKLLPTFGGCVVTVSSAKLDGDKIEMEVDYTTSRPVPGLSGLRPLPGEIGLKIAEFIWNIKVPVRLVWNLLPWNKGPPTCSVTLRYFDGDFRVVEDRGGQFFVYARPIAPRPLKVLES</sequence>
<proteinExistence type="predicted"/>
<dbReference type="EMBL" id="JBGBPQ010000001">
    <property type="protein sequence ID" value="KAL1530474.1"/>
    <property type="molecule type" value="Genomic_DNA"/>
</dbReference>
<comment type="caution">
    <text evidence="1">The sequence shown here is derived from an EMBL/GenBank/DDBJ whole genome shotgun (WGS) entry which is preliminary data.</text>
</comment>